<protein>
    <submittedName>
        <fullName evidence="2">2-ketoisovalerate ferredoxin oxidoreductase subunit delta</fullName>
    </submittedName>
</protein>
<dbReference type="PANTHER" id="PTHR42895">
    <property type="entry name" value="IRON-SULFUR CLUSTER-BINDING PROTEIN-RELATED"/>
    <property type="match status" value="1"/>
</dbReference>
<dbReference type="InterPro" id="IPR052911">
    <property type="entry name" value="Corrinoid_activation_enz"/>
</dbReference>
<feature type="domain" description="4Fe-4S ferredoxin-type" evidence="1">
    <location>
        <begin position="11"/>
        <end position="40"/>
    </location>
</feature>
<evidence type="ECO:0000259" key="1">
    <source>
        <dbReference type="PROSITE" id="PS51379"/>
    </source>
</evidence>
<sequence>MTDKRNPVRRNIIKIDEKKCNGCGQCVLACAEGAIQIIDGKARLVKDSYCDGLGACIGECPTGALQIEERIAEPFDESLQPQPPSQPEPLLACGCPGTMAQSLKGSSCQQKKPVNSLPVEERQSLLENWPVQLMLVPTEAPYLKNASLVIAADCVPCAYPAFHEKFLAGKVLLIGCPKLDNADLYEEKLAQIFRQNRIKELDIIYMEVPCCRGLIRTVQNALLQSGAKVPVKMTQISIKGEILKQEELKATSLINNQMCCPSSTFFK</sequence>
<dbReference type="Proteomes" id="UP000485569">
    <property type="component" value="Unassembled WGS sequence"/>
</dbReference>
<feature type="domain" description="4Fe-4S ferredoxin-type" evidence="1">
    <location>
        <begin position="41"/>
        <end position="70"/>
    </location>
</feature>
<accession>A0A1V5T171</accession>
<evidence type="ECO:0000313" key="2">
    <source>
        <dbReference type="EMBL" id="OQA60519.1"/>
    </source>
</evidence>
<dbReference type="InterPro" id="IPR017896">
    <property type="entry name" value="4Fe4S_Fe-S-bd"/>
</dbReference>
<comment type="caution">
    <text evidence="2">The sequence shown here is derived from an EMBL/GenBank/DDBJ whole genome shotgun (WGS) entry which is preliminary data.</text>
</comment>
<dbReference type="Gene3D" id="3.30.70.20">
    <property type="match status" value="1"/>
</dbReference>
<reference evidence="2" key="1">
    <citation type="submission" date="2017-02" db="EMBL/GenBank/DDBJ databases">
        <title>Delving into the versatile metabolic prowess of the omnipresent phylum Bacteroidetes.</title>
        <authorList>
            <person name="Nobu M.K."/>
            <person name="Mei R."/>
            <person name="Narihiro T."/>
            <person name="Kuroda K."/>
            <person name="Liu W.-T."/>
        </authorList>
    </citation>
    <scope>NUCLEOTIDE SEQUENCE</scope>
    <source>
        <strain evidence="2">ADurb.Bin276</strain>
    </source>
</reference>
<dbReference type="SUPFAM" id="SSF54862">
    <property type="entry name" value="4Fe-4S ferredoxins"/>
    <property type="match status" value="1"/>
</dbReference>
<proteinExistence type="predicted"/>
<dbReference type="AlphaFoldDB" id="A0A1V5T171"/>
<organism evidence="2">
    <name type="scientific">Candidatus Atribacter allofermentans</name>
    <dbReference type="NCBI Taxonomy" id="1852833"/>
    <lineage>
        <taxon>Bacteria</taxon>
        <taxon>Pseudomonadati</taxon>
        <taxon>Atribacterota</taxon>
        <taxon>Atribacteria</taxon>
        <taxon>Atribacterales</taxon>
        <taxon>Atribacteraceae</taxon>
        <taxon>Atribacter</taxon>
    </lineage>
</organism>
<name>A0A1V5T171_9BACT</name>
<dbReference type="Pfam" id="PF13237">
    <property type="entry name" value="Fer4_10"/>
    <property type="match status" value="1"/>
</dbReference>
<gene>
    <name evidence="2" type="ORF">BWY41_00615</name>
</gene>
<dbReference type="PANTHER" id="PTHR42895:SF1">
    <property type="entry name" value="IRON-SULFUR CLUSTER PROTEIN"/>
    <property type="match status" value="1"/>
</dbReference>
<dbReference type="PROSITE" id="PS51379">
    <property type="entry name" value="4FE4S_FER_2"/>
    <property type="match status" value="2"/>
</dbReference>
<dbReference type="EMBL" id="MWBQ01000036">
    <property type="protein sequence ID" value="OQA60519.1"/>
    <property type="molecule type" value="Genomic_DNA"/>
</dbReference>